<accession>A0A016TXH0</accession>
<dbReference type="OrthoDB" id="5909640at2759"/>
<proteinExistence type="predicted"/>
<sequence length="72" mass="8017">MTNVDGEGQQDNVVRRSDAALTGLHRKSSRNVCIVRSGLITKDEYRCSSVGFRRGSIPIICYADSETPTHYK</sequence>
<dbReference type="AlphaFoldDB" id="A0A016TXH0"/>
<dbReference type="Proteomes" id="UP000024635">
    <property type="component" value="Unassembled WGS sequence"/>
</dbReference>
<reference evidence="2" key="1">
    <citation type="journal article" date="2015" name="Nat. Genet.">
        <title>The genome and transcriptome of the zoonotic hookworm Ancylostoma ceylanicum identify infection-specific gene families.</title>
        <authorList>
            <person name="Schwarz E.M."/>
            <person name="Hu Y."/>
            <person name="Antoshechkin I."/>
            <person name="Miller M.M."/>
            <person name="Sternberg P.W."/>
            <person name="Aroian R.V."/>
        </authorList>
    </citation>
    <scope>NUCLEOTIDE SEQUENCE</scope>
    <source>
        <strain evidence="2">HY135</strain>
    </source>
</reference>
<keyword evidence="2" id="KW-1185">Reference proteome</keyword>
<evidence type="ECO:0000313" key="1">
    <source>
        <dbReference type="EMBL" id="EYC07500.1"/>
    </source>
</evidence>
<protein>
    <submittedName>
        <fullName evidence="1">Uncharacterized protein</fullName>
    </submittedName>
</protein>
<dbReference type="EMBL" id="JARK01001406">
    <property type="protein sequence ID" value="EYC07500.1"/>
    <property type="molecule type" value="Genomic_DNA"/>
</dbReference>
<organism evidence="1 2">
    <name type="scientific">Ancylostoma ceylanicum</name>
    <dbReference type="NCBI Taxonomy" id="53326"/>
    <lineage>
        <taxon>Eukaryota</taxon>
        <taxon>Metazoa</taxon>
        <taxon>Ecdysozoa</taxon>
        <taxon>Nematoda</taxon>
        <taxon>Chromadorea</taxon>
        <taxon>Rhabditida</taxon>
        <taxon>Rhabditina</taxon>
        <taxon>Rhabditomorpha</taxon>
        <taxon>Strongyloidea</taxon>
        <taxon>Ancylostomatidae</taxon>
        <taxon>Ancylostomatinae</taxon>
        <taxon>Ancylostoma</taxon>
    </lineage>
</organism>
<evidence type="ECO:0000313" key="2">
    <source>
        <dbReference type="Proteomes" id="UP000024635"/>
    </source>
</evidence>
<gene>
    <name evidence="1" type="primary">Acey_s0070.g463</name>
    <name evidence="1" type="ORF">Y032_0070g463</name>
</gene>
<comment type="caution">
    <text evidence="1">The sequence shown here is derived from an EMBL/GenBank/DDBJ whole genome shotgun (WGS) entry which is preliminary data.</text>
</comment>
<name>A0A016TXH0_9BILA</name>